<sequence length="124" mass="13702">RHLEKSGTGVHYRVIGFGSIRNHESLLKRRQSIPQVLRNPRDSSPVLPPVVGGLAGAPNGVSGVPPRLTGHLRARLLPAGGPNRHSLRLPGFRVRLQHQTPFRSALRGISDLRRRLTEHRGECL</sequence>
<accession>A0A0S3SCW9</accession>
<gene>
    <name evidence="1" type="primary">Vigan.06G193300</name>
    <name evidence="1" type="ORF">VIGAN_06193300</name>
</gene>
<evidence type="ECO:0000313" key="2">
    <source>
        <dbReference type="Proteomes" id="UP000291084"/>
    </source>
</evidence>
<name>A0A0S3SCW9_PHAAN</name>
<dbReference type="Proteomes" id="UP000291084">
    <property type="component" value="Chromosome 6"/>
</dbReference>
<protein>
    <submittedName>
        <fullName evidence="1">Uncharacterized protein</fullName>
    </submittedName>
</protein>
<evidence type="ECO:0000313" key="1">
    <source>
        <dbReference type="EMBL" id="BAT90658.1"/>
    </source>
</evidence>
<proteinExistence type="predicted"/>
<organism evidence="1 2">
    <name type="scientific">Vigna angularis var. angularis</name>
    <dbReference type="NCBI Taxonomy" id="157739"/>
    <lineage>
        <taxon>Eukaryota</taxon>
        <taxon>Viridiplantae</taxon>
        <taxon>Streptophyta</taxon>
        <taxon>Embryophyta</taxon>
        <taxon>Tracheophyta</taxon>
        <taxon>Spermatophyta</taxon>
        <taxon>Magnoliopsida</taxon>
        <taxon>eudicotyledons</taxon>
        <taxon>Gunneridae</taxon>
        <taxon>Pentapetalae</taxon>
        <taxon>rosids</taxon>
        <taxon>fabids</taxon>
        <taxon>Fabales</taxon>
        <taxon>Fabaceae</taxon>
        <taxon>Papilionoideae</taxon>
        <taxon>50 kb inversion clade</taxon>
        <taxon>NPAAA clade</taxon>
        <taxon>indigoferoid/millettioid clade</taxon>
        <taxon>Phaseoleae</taxon>
        <taxon>Vigna</taxon>
    </lineage>
</organism>
<dbReference type="AlphaFoldDB" id="A0A0S3SCW9"/>
<keyword evidence="2" id="KW-1185">Reference proteome</keyword>
<feature type="non-terminal residue" evidence="1">
    <location>
        <position position="1"/>
    </location>
</feature>
<reference evidence="1 2" key="1">
    <citation type="journal article" date="2015" name="Sci. Rep.">
        <title>The power of single molecule real-time sequencing technology in the de novo assembly of a eukaryotic genome.</title>
        <authorList>
            <person name="Sakai H."/>
            <person name="Naito K."/>
            <person name="Ogiso-Tanaka E."/>
            <person name="Takahashi Y."/>
            <person name="Iseki K."/>
            <person name="Muto C."/>
            <person name="Satou K."/>
            <person name="Teruya K."/>
            <person name="Shiroma A."/>
            <person name="Shimoji M."/>
            <person name="Hirano T."/>
            <person name="Itoh T."/>
            <person name="Kaga A."/>
            <person name="Tomooka N."/>
        </authorList>
    </citation>
    <scope>NUCLEOTIDE SEQUENCE [LARGE SCALE GENOMIC DNA]</scope>
    <source>
        <strain evidence="2">cv. Shumari</strain>
    </source>
</reference>
<dbReference type="EMBL" id="AP015039">
    <property type="protein sequence ID" value="BAT90658.1"/>
    <property type="molecule type" value="Genomic_DNA"/>
</dbReference>